<dbReference type="AlphaFoldDB" id="A0A9D1I6T6"/>
<dbReference type="EMBL" id="DVMM01000082">
    <property type="protein sequence ID" value="HIU29461.1"/>
    <property type="molecule type" value="Genomic_DNA"/>
</dbReference>
<dbReference type="Gene3D" id="3.40.50.880">
    <property type="match status" value="1"/>
</dbReference>
<keyword evidence="6 8" id="KW-0012">Acyltransferase</keyword>
<sequence length="316" mass="36676">MPIKIPNDLPAAETLQKEHVFVMHENMAFHQDIRPLKIAIMNLMPTKIVTETQLLRLLSNTPLQVEPTLLHPATHRSKNTSLSHLNAFYVTPDAIKNEKFDGLIITGAPVEQLPFQEVGYWDELCRLMEWSRMNVTTTLHICWGAQAGLFYHYGIDKCLLEKKLFGVFEHKSHNRVARLLRGFDDCFYVPHSRYTGIRMKDVEREPDLDILATSDRAGLCICASHDRRQIFMLGHLEYDRDTLKLEYERDRAKGLATAVPENYFPDDDPAKTPYFKWKSHAYLLYANWLNYYVYQATPYDLSNITMEFKPPVGHEG</sequence>
<feature type="site" description="Important for substrate specificity" evidence="8">
    <location>
        <position position="192"/>
    </location>
</feature>
<feature type="active site" description="Acyl-thioester intermediate" evidence="8 9">
    <location>
        <position position="142"/>
    </location>
</feature>
<dbReference type="Pfam" id="PF04204">
    <property type="entry name" value="HTS"/>
    <property type="match status" value="1"/>
</dbReference>
<keyword evidence="4 8" id="KW-0808">Transferase</keyword>
<proteinExistence type="inferred from homology"/>
<feature type="binding site" evidence="8">
    <location>
        <position position="192"/>
    </location>
    <ligand>
        <name>substrate</name>
    </ligand>
</feature>
<protein>
    <recommendedName>
        <fullName evidence="8">Homoserine O-acetyltransferase</fullName>
        <shortName evidence="8">HAT</shortName>
        <ecNumber evidence="8">2.3.1.31</ecNumber>
    </recommendedName>
    <alternativeName>
        <fullName evidence="8">Homoserine transacetylase</fullName>
        <shortName evidence="8">HTA</shortName>
    </alternativeName>
</protein>
<comment type="caution">
    <text evidence="8">Lacks conserved residue(s) required for the propagation of feature annotation.</text>
</comment>
<keyword evidence="2 8" id="KW-0963">Cytoplasm</keyword>
<dbReference type="GO" id="GO:0008899">
    <property type="term" value="F:homoserine O-succinyltransferase activity"/>
    <property type="evidence" value="ECO:0007669"/>
    <property type="project" value="UniProtKB-UniRule"/>
</dbReference>
<name>A0A9D1I6T6_9CLOT</name>
<feature type="active site" description="Proton acceptor" evidence="8">
    <location>
        <position position="235"/>
    </location>
</feature>
<evidence type="ECO:0000256" key="5">
    <source>
        <dbReference type="ARBA" id="ARBA00023167"/>
    </source>
</evidence>
<evidence type="ECO:0000256" key="6">
    <source>
        <dbReference type="ARBA" id="ARBA00023315"/>
    </source>
</evidence>
<comment type="similarity">
    <text evidence="8">Belongs to the MetA family.</text>
</comment>
<dbReference type="InterPro" id="IPR005697">
    <property type="entry name" value="HST_MetA"/>
</dbReference>
<evidence type="ECO:0000256" key="8">
    <source>
        <dbReference type="HAMAP-Rule" id="MF_00295"/>
    </source>
</evidence>
<dbReference type="SUPFAM" id="SSF52317">
    <property type="entry name" value="Class I glutamine amidotransferase-like"/>
    <property type="match status" value="1"/>
</dbReference>
<dbReference type="CDD" id="cd03131">
    <property type="entry name" value="GATase1_HTS"/>
    <property type="match status" value="1"/>
</dbReference>
<comment type="catalytic activity">
    <reaction evidence="7 8">
        <text>L-homoserine + acetyl-CoA = O-acetyl-L-homoserine + CoA</text>
        <dbReference type="Rhea" id="RHEA:13701"/>
        <dbReference type="ChEBI" id="CHEBI:57287"/>
        <dbReference type="ChEBI" id="CHEBI:57288"/>
        <dbReference type="ChEBI" id="CHEBI:57476"/>
        <dbReference type="ChEBI" id="CHEBI:57716"/>
        <dbReference type="EC" id="2.3.1.31"/>
    </reaction>
</comment>
<comment type="function">
    <text evidence="8">Transfers an acetyl group from acetyl-CoA to L-homoserine, forming acetyl-L-homoserine.</text>
</comment>
<evidence type="ECO:0000256" key="1">
    <source>
        <dbReference type="ARBA" id="ARBA00004496"/>
    </source>
</evidence>
<feature type="active site" evidence="8">
    <location>
        <position position="237"/>
    </location>
</feature>
<evidence type="ECO:0000256" key="9">
    <source>
        <dbReference type="PIRSR" id="PIRSR000450-1"/>
    </source>
</evidence>
<dbReference type="HAMAP" id="MF_00295">
    <property type="entry name" value="MetA_acyltransf"/>
    <property type="match status" value="1"/>
</dbReference>
<reference evidence="10" key="2">
    <citation type="journal article" date="2021" name="PeerJ">
        <title>Extensive microbial diversity within the chicken gut microbiome revealed by metagenomics and culture.</title>
        <authorList>
            <person name="Gilroy R."/>
            <person name="Ravi A."/>
            <person name="Getino M."/>
            <person name="Pursley I."/>
            <person name="Horton D.L."/>
            <person name="Alikhan N.F."/>
            <person name="Baker D."/>
            <person name="Gharbi K."/>
            <person name="Hall N."/>
            <person name="Watson M."/>
            <person name="Adriaenssens E.M."/>
            <person name="Foster-Nyarko E."/>
            <person name="Jarju S."/>
            <person name="Secka A."/>
            <person name="Antonio M."/>
            <person name="Oren A."/>
            <person name="Chaudhuri R.R."/>
            <person name="La Ragione R."/>
            <person name="Hildebrand F."/>
            <person name="Pallen M.J."/>
        </authorList>
    </citation>
    <scope>NUCLEOTIDE SEQUENCE</scope>
    <source>
        <strain evidence="10">CHK195-4489</strain>
    </source>
</reference>
<feature type="binding site" evidence="8">
    <location>
        <position position="163"/>
    </location>
    <ligand>
        <name>substrate</name>
    </ligand>
</feature>
<dbReference type="FunFam" id="3.40.50.880:FF:000004">
    <property type="entry name" value="Homoserine O-succinyltransferase"/>
    <property type="match status" value="1"/>
</dbReference>
<dbReference type="NCBIfam" id="TIGR01001">
    <property type="entry name" value="metA"/>
    <property type="match status" value="1"/>
</dbReference>
<dbReference type="PANTHER" id="PTHR20919:SF0">
    <property type="entry name" value="HOMOSERINE O-SUCCINYLTRANSFERASE"/>
    <property type="match status" value="1"/>
</dbReference>
<dbReference type="PIRSF" id="PIRSF000450">
    <property type="entry name" value="H_ser_succinyltr"/>
    <property type="match status" value="1"/>
</dbReference>
<dbReference type="EC" id="2.3.1.31" evidence="8"/>
<comment type="caution">
    <text evidence="10">The sequence shown here is derived from an EMBL/GenBank/DDBJ whole genome shotgun (WGS) entry which is preliminary data.</text>
</comment>
<feature type="site" description="Important for acyl-CoA specificity" evidence="8">
    <location>
        <position position="111"/>
    </location>
</feature>
<dbReference type="InterPro" id="IPR033752">
    <property type="entry name" value="MetA_family"/>
</dbReference>
<accession>A0A9D1I6T6</accession>
<feature type="binding site" evidence="8">
    <location>
        <position position="249"/>
    </location>
    <ligand>
        <name>substrate</name>
    </ligand>
</feature>
<comment type="subcellular location">
    <subcellularLocation>
        <location evidence="1 8">Cytoplasm</location>
    </subcellularLocation>
</comment>
<dbReference type="GO" id="GO:0004414">
    <property type="term" value="F:homoserine O-acetyltransferase activity"/>
    <property type="evidence" value="ECO:0007669"/>
    <property type="project" value="UniProtKB-EC"/>
</dbReference>
<evidence type="ECO:0000256" key="7">
    <source>
        <dbReference type="ARBA" id="ARBA00049043"/>
    </source>
</evidence>
<gene>
    <name evidence="10" type="primary">metA</name>
    <name evidence="8" type="synonym">metAA</name>
    <name evidence="10" type="ORF">IAD50_04090</name>
</gene>
<evidence type="ECO:0000313" key="10">
    <source>
        <dbReference type="EMBL" id="HIU29461.1"/>
    </source>
</evidence>
<dbReference type="Proteomes" id="UP000824089">
    <property type="component" value="Unassembled WGS sequence"/>
</dbReference>
<reference evidence="10" key="1">
    <citation type="submission" date="2020-10" db="EMBL/GenBank/DDBJ databases">
        <authorList>
            <person name="Gilroy R."/>
        </authorList>
    </citation>
    <scope>NUCLEOTIDE SEQUENCE</scope>
    <source>
        <strain evidence="10">CHK195-4489</strain>
    </source>
</reference>
<evidence type="ECO:0000256" key="3">
    <source>
        <dbReference type="ARBA" id="ARBA00022605"/>
    </source>
</evidence>
<keyword evidence="5 8" id="KW-0486">Methionine biosynthesis</keyword>
<evidence type="ECO:0000313" key="11">
    <source>
        <dbReference type="Proteomes" id="UP000824089"/>
    </source>
</evidence>
<comment type="pathway">
    <text evidence="8">Amino-acid biosynthesis; L-methionine biosynthesis via de novo pathway; O-acetyl-L-homoserine from L-homoserine: step 1/1.</text>
</comment>
<dbReference type="GO" id="GO:0005737">
    <property type="term" value="C:cytoplasm"/>
    <property type="evidence" value="ECO:0007669"/>
    <property type="project" value="UniProtKB-SubCell"/>
</dbReference>
<keyword evidence="3 8" id="KW-0028">Amino-acid biosynthesis</keyword>
<dbReference type="PANTHER" id="PTHR20919">
    <property type="entry name" value="HOMOSERINE O-SUCCINYLTRANSFERASE"/>
    <property type="match status" value="1"/>
</dbReference>
<evidence type="ECO:0000256" key="2">
    <source>
        <dbReference type="ARBA" id="ARBA00022490"/>
    </source>
</evidence>
<dbReference type="GO" id="GO:0019281">
    <property type="term" value="P:L-methionine biosynthetic process from homoserine via O-succinyl-L-homoserine and cystathionine"/>
    <property type="evidence" value="ECO:0007669"/>
    <property type="project" value="InterPro"/>
</dbReference>
<dbReference type="InterPro" id="IPR029062">
    <property type="entry name" value="Class_I_gatase-like"/>
</dbReference>
<organism evidence="10 11">
    <name type="scientific">Candidatus Egerieisoma faecipullorum</name>
    <dbReference type="NCBI Taxonomy" id="2840963"/>
    <lineage>
        <taxon>Bacteria</taxon>
        <taxon>Bacillati</taxon>
        <taxon>Bacillota</taxon>
        <taxon>Clostridia</taxon>
        <taxon>Eubacteriales</taxon>
        <taxon>Clostridiaceae</taxon>
        <taxon>Clostridiaceae incertae sedis</taxon>
        <taxon>Candidatus Egerieisoma</taxon>
    </lineage>
</organism>
<evidence type="ECO:0000256" key="4">
    <source>
        <dbReference type="ARBA" id="ARBA00022679"/>
    </source>
</evidence>